<evidence type="ECO:0000256" key="1">
    <source>
        <dbReference type="SAM" id="Phobius"/>
    </source>
</evidence>
<protein>
    <submittedName>
        <fullName evidence="2">Uncharacterized protein</fullName>
    </submittedName>
</protein>
<evidence type="ECO:0000313" key="2">
    <source>
        <dbReference type="EMBL" id="HFG20773.1"/>
    </source>
</evidence>
<feature type="transmembrane region" description="Helical" evidence="1">
    <location>
        <begin position="54"/>
        <end position="78"/>
    </location>
</feature>
<name>A0A7C3DU73_MEIRU</name>
<feature type="transmembrane region" description="Helical" evidence="1">
    <location>
        <begin position="115"/>
        <end position="136"/>
    </location>
</feature>
<reference evidence="2" key="1">
    <citation type="journal article" date="2020" name="mSystems">
        <title>Genome- and Community-Level Interaction Insights into Carbon Utilization and Element Cycling Functions of Hydrothermarchaeota in Hydrothermal Sediment.</title>
        <authorList>
            <person name="Zhou Z."/>
            <person name="Liu Y."/>
            <person name="Xu W."/>
            <person name="Pan J."/>
            <person name="Luo Z.H."/>
            <person name="Li M."/>
        </authorList>
    </citation>
    <scope>NUCLEOTIDE SEQUENCE [LARGE SCALE GENOMIC DNA]</scope>
    <source>
        <strain evidence="2">SpSt-524</strain>
    </source>
</reference>
<comment type="caution">
    <text evidence="2">The sequence shown here is derived from an EMBL/GenBank/DDBJ whole genome shotgun (WGS) entry which is preliminary data.</text>
</comment>
<gene>
    <name evidence="2" type="ORF">ENS82_08670</name>
</gene>
<keyword evidence="1" id="KW-1133">Transmembrane helix</keyword>
<feature type="transmembrane region" description="Helical" evidence="1">
    <location>
        <begin position="90"/>
        <end position="109"/>
    </location>
</feature>
<organism evidence="2">
    <name type="scientific">Meiothermus ruber</name>
    <dbReference type="NCBI Taxonomy" id="277"/>
    <lineage>
        <taxon>Bacteria</taxon>
        <taxon>Thermotogati</taxon>
        <taxon>Deinococcota</taxon>
        <taxon>Deinococci</taxon>
        <taxon>Thermales</taxon>
        <taxon>Thermaceae</taxon>
        <taxon>Meiothermus</taxon>
    </lineage>
</organism>
<proteinExistence type="predicted"/>
<dbReference type="AlphaFoldDB" id="A0A7C3DU73"/>
<feature type="transmembrane region" description="Helical" evidence="1">
    <location>
        <begin position="24"/>
        <end position="42"/>
    </location>
</feature>
<dbReference type="EMBL" id="DSWI01000018">
    <property type="protein sequence ID" value="HFG20773.1"/>
    <property type="molecule type" value="Genomic_DNA"/>
</dbReference>
<keyword evidence="1" id="KW-0472">Membrane</keyword>
<keyword evidence="1" id="KW-0812">Transmembrane</keyword>
<accession>A0A7C3DU73</accession>
<sequence length="141" mass="15297">MNPAPISTLNLPSTNRPLSAPLKAILFLAAVIDVILGVQIFLSPELGFALWPTAITPMLARFIGAIVAASGIGIFMAIRWGTWEGVRAQFVAGFTYGAMVLAALLYHLSQGANPVFWVYAGIDLMYLIPIALIFWLHERSP</sequence>